<dbReference type="AlphaFoldDB" id="A0A914Y9G1"/>
<keyword evidence="2" id="KW-0677">Repeat</keyword>
<dbReference type="WBParaSite" id="PSU_v2.g16076.t1">
    <property type="protein sequence ID" value="PSU_v2.g16076.t1"/>
    <property type="gene ID" value="PSU_v2.g16076"/>
</dbReference>
<keyword evidence="1" id="KW-0433">Leucine-rich repeat</keyword>
<protein>
    <submittedName>
        <fullName evidence="4">Uncharacterized protein</fullName>
    </submittedName>
</protein>
<dbReference type="InterPro" id="IPR025875">
    <property type="entry name" value="Leu-rich_rpt_4"/>
</dbReference>
<dbReference type="Pfam" id="PF12799">
    <property type="entry name" value="LRR_4"/>
    <property type="match status" value="1"/>
</dbReference>
<name>A0A914Y9G1_9BILA</name>
<organism evidence="3 4">
    <name type="scientific">Panagrolaimus superbus</name>
    <dbReference type="NCBI Taxonomy" id="310955"/>
    <lineage>
        <taxon>Eukaryota</taxon>
        <taxon>Metazoa</taxon>
        <taxon>Ecdysozoa</taxon>
        <taxon>Nematoda</taxon>
        <taxon>Chromadorea</taxon>
        <taxon>Rhabditida</taxon>
        <taxon>Tylenchina</taxon>
        <taxon>Panagrolaimomorpha</taxon>
        <taxon>Panagrolaimoidea</taxon>
        <taxon>Panagrolaimidae</taxon>
        <taxon>Panagrolaimus</taxon>
    </lineage>
</organism>
<dbReference type="GO" id="GO:0005737">
    <property type="term" value="C:cytoplasm"/>
    <property type="evidence" value="ECO:0007669"/>
    <property type="project" value="TreeGrafter"/>
</dbReference>
<dbReference type="InterPro" id="IPR050216">
    <property type="entry name" value="LRR_domain-containing"/>
</dbReference>
<dbReference type="PANTHER" id="PTHR48051:SF1">
    <property type="entry name" value="RAS SUPPRESSOR PROTEIN 1"/>
    <property type="match status" value="1"/>
</dbReference>
<proteinExistence type="predicted"/>
<keyword evidence="3" id="KW-1185">Reference proteome</keyword>
<dbReference type="SUPFAM" id="SSF52058">
    <property type="entry name" value="L domain-like"/>
    <property type="match status" value="1"/>
</dbReference>
<evidence type="ECO:0000256" key="2">
    <source>
        <dbReference type="ARBA" id="ARBA00022737"/>
    </source>
</evidence>
<dbReference type="InterPro" id="IPR032675">
    <property type="entry name" value="LRR_dom_sf"/>
</dbReference>
<dbReference type="PROSITE" id="PS51450">
    <property type="entry name" value="LRR"/>
    <property type="match status" value="3"/>
</dbReference>
<reference evidence="4" key="1">
    <citation type="submission" date="2022-11" db="UniProtKB">
        <authorList>
            <consortium name="WormBaseParasite"/>
        </authorList>
    </citation>
    <scope>IDENTIFICATION</scope>
</reference>
<accession>A0A914Y9G1</accession>
<dbReference type="Gene3D" id="3.80.10.10">
    <property type="entry name" value="Ribonuclease Inhibitor"/>
    <property type="match status" value="2"/>
</dbReference>
<evidence type="ECO:0000313" key="3">
    <source>
        <dbReference type="Proteomes" id="UP000887577"/>
    </source>
</evidence>
<dbReference type="PANTHER" id="PTHR48051">
    <property type="match status" value="1"/>
</dbReference>
<sequence>MTDDDPKNIAKLSNVKKRFDYGGKFEASLSRHILESEPMRRIGTQKLEKVFSGKVDDRVQQDFSICRTLCFDEAKLKWINPQWFVPKLSSLTIQNDNVFNIPNSWKDLTDNIKLAENLKELQLINCMISKIPKELFLNLSKTLQTLTLIKNNLTEIPIQIEALENLMHLDVSNNPELTSENIAWEKLSIKLRTLKLNDTGVTWLPESLGRFKDLHILEVVTPDLQAINFELLLPRLKQLYIKNNDYKKVTKMALSPRRLKLINANVEDFDDAYIPKIVQFLDLSFNTFNNLNFPDRLTSLQELRLTNCSLKAISLSSFPEFTTVLDLSHNELESVGDLNACPRLKEVYLNNNHLTETVHGFNYNRLHVLDLSYNQISKLNPNFKFIVRNSEWLELNLGYNHFHAENGNLDERLWKYLPKTKRLNLSGNRLFEVSCEIAENELPIDNVSIYKPLPSLQPGKWCAKIRTRLCEECKDVLIASTDKSYDEFLIAESLKKKQSENCTVPDTVVHNYEMEMNEENNIVQPTEDVMPTNDEEQALIASNTDGPPQNIWPMATNNHFYTEPQSSNYYHHADATTSYQMPTNYYSEPNEEYFNGGYTNVPNVINEDWPMMEVSDDYFTQNDSLNNNQYFNNSRNIFSNQPEPSQFGLQPFTIQNEGLQSFESNVNQQQFSSSMAQQQEYYPNCIQNDQQFAYPIPGSSHYQFPPYPSDAHLHTEQIVAQQNQYYNSYTSTMSSETWNDNAFPPNEYQNQFQHPNMTYQNHSTNYLEHNLSFSETYTPNHAPDQVPMDMVPVIDDNHQSILPPIESLHNNNN</sequence>
<dbReference type="Pfam" id="PF00560">
    <property type="entry name" value="LRR_1"/>
    <property type="match status" value="1"/>
</dbReference>
<evidence type="ECO:0000313" key="4">
    <source>
        <dbReference type="WBParaSite" id="PSU_v2.g16076.t1"/>
    </source>
</evidence>
<dbReference type="InterPro" id="IPR001611">
    <property type="entry name" value="Leu-rich_rpt"/>
</dbReference>
<dbReference type="Proteomes" id="UP000887577">
    <property type="component" value="Unplaced"/>
</dbReference>
<evidence type="ECO:0000256" key="1">
    <source>
        <dbReference type="ARBA" id="ARBA00022614"/>
    </source>
</evidence>